<accession>A0A9N9ESM2</accession>
<dbReference type="Proteomes" id="UP000789570">
    <property type="component" value="Unassembled WGS sequence"/>
</dbReference>
<evidence type="ECO:0000313" key="1">
    <source>
        <dbReference type="EMBL" id="CAG8693607.1"/>
    </source>
</evidence>
<reference evidence="1" key="1">
    <citation type="submission" date="2021-06" db="EMBL/GenBank/DDBJ databases">
        <authorList>
            <person name="Kallberg Y."/>
            <person name="Tangrot J."/>
            <person name="Rosling A."/>
        </authorList>
    </citation>
    <scope>NUCLEOTIDE SEQUENCE</scope>
    <source>
        <strain evidence="1">UK204</strain>
    </source>
</reference>
<proteinExistence type="predicted"/>
<evidence type="ECO:0000313" key="2">
    <source>
        <dbReference type="Proteomes" id="UP000789570"/>
    </source>
</evidence>
<keyword evidence="2" id="KW-1185">Reference proteome</keyword>
<protein>
    <submittedName>
        <fullName evidence="1">14592_t:CDS:1</fullName>
    </submittedName>
</protein>
<comment type="caution">
    <text evidence="1">The sequence shown here is derived from an EMBL/GenBank/DDBJ whole genome shotgun (WGS) entry which is preliminary data.</text>
</comment>
<dbReference type="OrthoDB" id="2439485at2759"/>
<sequence length="113" mass="13400">MPWEYKNVYFVDPAETNEKLIELICEGEYVLLHGPRTSGKIHSTRTLRAMDQLEEKGYICIYYSFSYLSENVDGFWTTVARGTRRELAEKYRIKLGETKSYKNLIIYPERFRA</sequence>
<gene>
    <name evidence="1" type="ORF">FCALED_LOCUS13096</name>
</gene>
<dbReference type="EMBL" id="CAJVPQ010007156">
    <property type="protein sequence ID" value="CAG8693607.1"/>
    <property type="molecule type" value="Genomic_DNA"/>
</dbReference>
<dbReference type="AlphaFoldDB" id="A0A9N9ESM2"/>
<organism evidence="1 2">
    <name type="scientific">Funneliformis caledonium</name>
    <dbReference type="NCBI Taxonomy" id="1117310"/>
    <lineage>
        <taxon>Eukaryota</taxon>
        <taxon>Fungi</taxon>
        <taxon>Fungi incertae sedis</taxon>
        <taxon>Mucoromycota</taxon>
        <taxon>Glomeromycotina</taxon>
        <taxon>Glomeromycetes</taxon>
        <taxon>Glomerales</taxon>
        <taxon>Glomeraceae</taxon>
        <taxon>Funneliformis</taxon>
    </lineage>
</organism>
<name>A0A9N9ESM2_9GLOM</name>